<evidence type="ECO:0000256" key="10">
    <source>
        <dbReference type="SAM" id="SignalP"/>
    </source>
</evidence>
<evidence type="ECO:0000256" key="6">
    <source>
        <dbReference type="ARBA" id="ARBA00023136"/>
    </source>
</evidence>
<keyword evidence="2 8" id="KW-0813">Transport</keyword>
<dbReference type="GO" id="GO:0015344">
    <property type="term" value="F:siderophore uptake transmembrane transporter activity"/>
    <property type="evidence" value="ECO:0007669"/>
    <property type="project" value="TreeGrafter"/>
</dbReference>
<evidence type="ECO:0000256" key="3">
    <source>
        <dbReference type="ARBA" id="ARBA00022452"/>
    </source>
</evidence>
<dbReference type="InterPro" id="IPR000531">
    <property type="entry name" value="Beta-barrel_TonB"/>
</dbReference>
<dbReference type="GO" id="GO:0009279">
    <property type="term" value="C:cell outer membrane"/>
    <property type="evidence" value="ECO:0007669"/>
    <property type="project" value="UniProtKB-SubCell"/>
</dbReference>
<keyword evidence="14" id="KW-1185">Reference proteome</keyword>
<dbReference type="PANTHER" id="PTHR30069">
    <property type="entry name" value="TONB-DEPENDENT OUTER MEMBRANE RECEPTOR"/>
    <property type="match status" value="1"/>
</dbReference>
<dbReference type="InterPro" id="IPR036942">
    <property type="entry name" value="Beta-barrel_TonB_sf"/>
</dbReference>
<evidence type="ECO:0000256" key="1">
    <source>
        <dbReference type="ARBA" id="ARBA00004571"/>
    </source>
</evidence>
<feature type="signal peptide" evidence="10">
    <location>
        <begin position="1"/>
        <end position="21"/>
    </location>
</feature>
<evidence type="ECO:0000256" key="9">
    <source>
        <dbReference type="RuleBase" id="RU003357"/>
    </source>
</evidence>
<feature type="domain" description="TonB-dependent receptor-like beta-barrel" evidence="11">
    <location>
        <begin position="260"/>
        <end position="638"/>
    </location>
</feature>
<dbReference type="Pfam" id="PF00593">
    <property type="entry name" value="TonB_dep_Rec_b-barrel"/>
    <property type="match status" value="1"/>
</dbReference>
<dbReference type="InterPro" id="IPR037066">
    <property type="entry name" value="Plug_dom_sf"/>
</dbReference>
<dbReference type="SUPFAM" id="SSF56935">
    <property type="entry name" value="Porins"/>
    <property type="match status" value="1"/>
</dbReference>
<dbReference type="InterPro" id="IPR012910">
    <property type="entry name" value="Plug_dom"/>
</dbReference>
<dbReference type="InterPro" id="IPR039426">
    <property type="entry name" value="TonB-dep_rcpt-like"/>
</dbReference>
<evidence type="ECO:0000313" key="13">
    <source>
        <dbReference type="EMBL" id="BCD95954.1"/>
    </source>
</evidence>
<comment type="similarity">
    <text evidence="8 9">Belongs to the TonB-dependent receptor family.</text>
</comment>
<feature type="chain" id="PRO_5042971905" description="TonB-dependent receptor" evidence="10">
    <location>
        <begin position="22"/>
        <end position="683"/>
    </location>
</feature>
<evidence type="ECO:0000313" key="14">
    <source>
        <dbReference type="Proteomes" id="UP001320119"/>
    </source>
</evidence>
<protein>
    <recommendedName>
        <fullName evidence="15">TonB-dependent receptor</fullName>
    </recommendedName>
</protein>
<dbReference type="AlphaFoldDB" id="A0AAN1WE71"/>
<dbReference type="Gene3D" id="2.40.170.20">
    <property type="entry name" value="TonB-dependent receptor, beta-barrel domain"/>
    <property type="match status" value="1"/>
</dbReference>
<evidence type="ECO:0000256" key="7">
    <source>
        <dbReference type="ARBA" id="ARBA00023237"/>
    </source>
</evidence>
<evidence type="ECO:0000256" key="8">
    <source>
        <dbReference type="PROSITE-ProRule" id="PRU01360"/>
    </source>
</evidence>
<sequence>MRFFKSASLLVLTCCTDLVFAHGVAIIEEVVVKGRKANLIDKAMSASQGGVSQEELAMRPILRTGEILELVPGMVATQHSGSGKANQYFLRGFNLDHGTDFATFVDSMPVNMRSHGHGQGYTDLNFIIPELVGSIDYKKGAYYSQVGDFSGAGSSTIHSATTLNANQLALSLGGYGYGRGLVIGETANQLIYGLEHQIYEGPWDDVDEDVNKTNAWLKKVWGQASHQVSLTFMAYDNQWNSADQIPARAVQDGIISELGSLDTTLGGESSRYSLSARWQKGDHHNRWVANVYAINYAMSLWSNFTYYTSPQGDQFEQIDDRMIYGGDVAYSREGDFLGRPTSNTVGLQTRFDDISEVGLYSSAARQRTGVVRADSVDQYSISGYWQNTLQWSRQLRSVMGVRYDSFNFAVDPIAAKDETTLAQNAGKANDDIVSASFNLIYVLNDNYETYASIGQGFHSNDARGTTIQADPTTGDTLMPVDPLVDSLGYELGVRAYRADKLNASLALWRLDIDSELLFVGDEGITEDTGVGSRRQGIEATAYYSLHERWNLDLEYAYTHARLNTPGRGEKIPGALESVISAGLHTQWSDDLYSHLRLRYFGDYPLDDGETAPASTLLNLRMGYQMAQNFTITADILNLLDSNDHDVEYFYQSQLAHESAPVADHHYHVFEPRTLRVHLAYLLE</sequence>
<dbReference type="KEGG" id="marq:MARGE09_P0153"/>
<organism evidence="13 14">
    <name type="scientific">Marinagarivorans cellulosilyticus</name>
    <dbReference type="NCBI Taxonomy" id="2721545"/>
    <lineage>
        <taxon>Bacteria</taxon>
        <taxon>Pseudomonadati</taxon>
        <taxon>Pseudomonadota</taxon>
        <taxon>Gammaproteobacteria</taxon>
        <taxon>Cellvibrionales</taxon>
        <taxon>Cellvibrionaceae</taxon>
        <taxon>Marinagarivorans</taxon>
    </lineage>
</organism>
<dbReference type="Proteomes" id="UP001320119">
    <property type="component" value="Chromosome"/>
</dbReference>
<name>A0AAN1WE71_9GAMM</name>
<keyword evidence="3 8" id="KW-1134">Transmembrane beta strand</keyword>
<dbReference type="PANTHER" id="PTHR30069:SF36">
    <property type="entry name" value="BLL6948 PROTEIN"/>
    <property type="match status" value="1"/>
</dbReference>
<feature type="domain" description="TonB-dependent receptor plug" evidence="12">
    <location>
        <begin position="49"/>
        <end position="153"/>
    </location>
</feature>
<evidence type="ECO:0000256" key="2">
    <source>
        <dbReference type="ARBA" id="ARBA00022448"/>
    </source>
</evidence>
<comment type="subcellular location">
    <subcellularLocation>
        <location evidence="1 8">Cell outer membrane</location>
        <topology evidence="1 8">Multi-pass membrane protein</topology>
    </subcellularLocation>
</comment>
<dbReference type="EMBL" id="AP023086">
    <property type="protein sequence ID" value="BCD95954.1"/>
    <property type="molecule type" value="Genomic_DNA"/>
</dbReference>
<dbReference type="GO" id="GO:0044718">
    <property type="term" value="P:siderophore transmembrane transport"/>
    <property type="evidence" value="ECO:0007669"/>
    <property type="project" value="TreeGrafter"/>
</dbReference>
<evidence type="ECO:0000256" key="4">
    <source>
        <dbReference type="ARBA" id="ARBA00022692"/>
    </source>
</evidence>
<keyword evidence="6 8" id="KW-0472">Membrane</keyword>
<gene>
    <name evidence="13" type="ORF">MARGE09_P0153</name>
</gene>
<dbReference type="Pfam" id="PF07715">
    <property type="entry name" value="Plug"/>
    <property type="match status" value="1"/>
</dbReference>
<dbReference type="PROSITE" id="PS52016">
    <property type="entry name" value="TONB_DEPENDENT_REC_3"/>
    <property type="match status" value="1"/>
</dbReference>
<keyword evidence="5 9" id="KW-0798">TonB box</keyword>
<evidence type="ECO:0000259" key="12">
    <source>
        <dbReference type="Pfam" id="PF07715"/>
    </source>
</evidence>
<evidence type="ECO:0000256" key="5">
    <source>
        <dbReference type="ARBA" id="ARBA00023077"/>
    </source>
</evidence>
<keyword evidence="10" id="KW-0732">Signal</keyword>
<evidence type="ECO:0000259" key="11">
    <source>
        <dbReference type="Pfam" id="PF00593"/>
    </source>
</evidence>
<accession>A0AAN1WE71</accession>
<evidence type="ECO:0008006" key="15">
    <source>
        <dbReference type="Google" id="ProtNLM"/>
    </source>
</evidence>
<keyword evidence="7 8" id="KW-0998">Cell outer membrane</keyword>
<dbReference type="RefSeq" id="WP_236985466.1">
    <property type="nucleotide sequence ID" value="NZ_AP023086.1"/>
</dbReference>
<reference evidence="13 14" key="1">
    <citation type="journal article" date="2022" name="IScience">
        <title>An ultrasensitive nanofiber-based assay for enzymatic hydrolysis and deep-sea microbial degradation of cellulose.</title>
        <authorList>
            <person name="Tsudome M."/>
            <person name="Tachioka M."/>
            <person name="Miyazaki M."/>
            <person name="Uchimura K."/>
            <person name="Tsuda M."/>
            <person name="Takaki Y."/>
            <person name="Deguchi S."/>
        </authorList>
    </citation>
    <scope>NUCLEOTIDE SEQUENCE [LARGE SCALE GENOMIC DNA]</scope>
    <source>
        <strain evidence="13 14">GE09</strain>
    </source>
</reference>
<keyword evidence="4 8" id="KW-0812">Transmembrane</keyword>
<dbReference type="Gene3D" id="2.170.130.10">
    <property type="entry name" value="TonB-dependent receptor, plug domain"/>
    <property type="match status" value="1"/>
</dbReference>
<proteinExistence type="inferred from homology"/>